<dbReference type="SUPFAM" id="SSF53092">
    <property type="entry name" value="Creatinase/prolidase N-terminal domain"/>
    <property type="match status" value="1"/>
</dbReference>
<protein>
    <submittedName>
        <fullName evidence="7">M24 family metallopeptidase</fullName>
    </submittedName>
</protein>
<dbReference type="EMBL" id="WHOD01000119">
    <property type="protein sequence ID" value="NOU97693.1"/>
    <property type="molecule type" value="Genomic_DNA"/>
</dbReference>
<dbReference type="PANTHER" id="PTHR46112:SF3">
    <property type="entry name" value="AMINOPEPTIDASE YPDF"/>
    <property type="match status" value="1"/>
</dbReference>
<evidence type="ECO:0000259" key="6">
    <source>
        <dbReference type="Pfam" id="PF01321"/>
    </source>
</evidence>
<dbReference type="PRINTS" id="PR00599">
    <property type="entry name" value="MAPEPTIDASE"/>
</dbReference>
<dbReference type="FunFam" id="3.90.230.10:FF:000014">
    <property type="entry name" value="Aminopeptidase P family protein"/>
    <property type="match status" value="1"/>
</dbReference>
<dbReference type="GO" id="GO:0004177">
    <property type="term" value="F:aminopeptidase activity"/>
    <property type="evidence" value="ECO:0007669"/>
    <property type="project" value="UniProtKB-ARBA"/>
</dbReference>
<dbReference type="InterPro" id="IPR000994">
    <property type="entry name" value="Pept_M24"/>
</dbReference>
<dbReference type="InterPro" id="IPR001131">
    <property type="entry name" value="Peptidase_M24B_aminopep-P_CS"/>
</dbReference>
<name>A0A972GWP0_9BACL</name>
<comment type="cofactor">
    <cofactor evidence="1">
        <name>Mn(2+)</name>
        <dbReference type="ChEBI" id="CHEBI:29035"/>
    </cofactor>
</comment>
<dbReference type="InterPro" id="IPR001714">
    <property type="entry name" value="Pept_M24_MAP"/>
</dbReference>
<evidence type="ECO:0000313" key="7">
    <source>
        <dbReference type="EMBL" id="NOU97693.1"/>
    </source>
</evidence>
<feature type="domain" description="Peptidase M24" evidence="5">
    <location>
        <begin position="138"/>
        <end position="340"/>
    </location>
</feature>
<evidence type="ECO:0000256" key="3">
    <source>
        <dbReference type="ARBA" id="ARBA00022723"/>
    </source>
</evidence>
<dbReference type="InterPro" id="IPR050659">
    <property type="entry name" value="Peptidase_M24B"/>
</dbReference>
<reference evidence="7" key="1">
    <citation type="submission" date="2019-10" db="EMBL/GenBank/DDBJ databases">
        <title>Description of Paenibacillus glebae sp. nov.</title>
        <authorList>
            <person name="Carlier A."/>
            <person name="Qi S."/>
        </authorList>
    </citation>
    <scope>NUCLEOTIDE SEQUENCE</scope>
    <source>
        <strain evidence="7">LMG 31456</strain>
    </source>
</reference>
<dbReference type="Proteomes" id="UP000641588">
    <property type="component" value="Unassembled WGS sequence"/>
</dbReference>
<evidence type="ECO:0000256" key="4">
    <source>
        <dbReference type="ARBA" id="ARBA00022801"/>
    </source>
</evidence>
<dbReference type="InterPro" id="IPR000587">
    <property type="entry name" value="Creatinase_N"/>
</dbReference>
<evidence type="ECO:0000313" key="8">
    <source>
        <dbReference type="Proteomes" id="UP000641588"/>
    </source>
</evidence>
<dbReference type="GO" id="GO:0008235">
    <property type="term" value="F:metalloexopeptidase activity"/>
    <property type="evidence" value="ECO:0007669"/>
    <property type="project" value="UniProtKB-ARBA"/>
</dbReference>
<dbReference type="SUPFAM" id="SSF55920">
    <property type="entry name" value="Creatinase/aminopeptidase"/>
    <property type="match status" value="1"/>
</dbReference>
<evidence type="ECO:0000259" key="5">
    <source>
        <dbReference type="Pfam" id="PF00557"/>
    </source>
</evidence>
<dbReference type="Gene3D" id="3.90.230.10">
    <property type="entry name" value="Creatinase/methionine aminopeptidase superfamily"/>
    <property type="match status" value="1"/>
</dbReference>
<sequence>MQQARLGRIRVVMQEQGLQALLITNGVNRQYLTGFTGSSGYVLLTEAKAYLLTDFRYMSQAPVQAVHYEVVEHAPKPMETVRALLTKHGISKVGFEKMDMTYGTYLSTAEALQGIELVATGGLVERLRLVKDAAELDVMKEAADLADRTFTHILPFLKPGVKELDIALEIEFFVRKNGAASTSFETIVASGERSALPHGKASDRILQMNEFVKLDYGAYYKSYCSDITRTIVLGKPTDKHKEIYNIVLEAQLTALDKIKPGMTGQQADAIARDVIKQHGYGEFFGHGLGHGLGMEIHEAPRLSTQGDVVLTPGMTVTVEPGIYLPGFGGVRIEDDIVITETGNQKLTHSSKDLIVLD</sequence>
<comment type="caution">
    <text evidence="7">The sequence shown here is derived from an EMBL/GenBank/DDBJ whole genome shotgun (WGS) entry which is preliminary data.</text>
</comment>
<accession>A0A972GWP0</accession>
<dbReference type="RefSeq" id="WP_171655931.1">
    <property type="nucleotide sequence ID" value="NZ_WHOD01000119.1"/>
</dbReference>
<keyword evidence="3" id="KW-0479">Metal-binding</keyword>
<organism evidence="7 8">
    <name type="scientific">Paenibacillus foliorum</name>
    <dbReference type="NCBI Taxonomy" id="2654974"/>
    <lineage>
        <taxon>Bacteria</taxon>
        <taxon>Bacillati</taxon>
        <taxon>Bacillota</taxon>
        <taxon>Bacilli</taxon>
        <taxon>Bacillales</taxon>
        <taxon>Paenibacillaceae</taxon>
        <taxon>Paenibacillus</taxon>
    </lineage>
</organism>
<dbReference type="InterPro" id="IPR029149">
    <property type="entry name" value="Creatin/AminoP/Spt16_N"/>
</dbReference>
<dbReference type="Gene3D" id="3.40.350.10">
    <property type="entry name" value="Creatinase/prolidase N-terminal domain"/>
    <property type="match status" value="1"/>
</dbReference>
<dbReference type="InterPro" id="IPR036005">
    <property type="entry name" value="Creatinase/aminopeptidase-like"/>
</dbReference>
<keyword evidence="8" id="KW-1185">Reference proteome</keyword>
<comment type="similarity">
    <text evidence="2">Belongs to the peptidase M24B family.</text>
</comment>
<dbReference type="Pfam" id="PF01321">
    <property type="entry name" value="Creatinase_N"/>
    <property type="match status" value="1"/>
</dbReference>
<evidence type="ECO:0000256" key="2">
    <source>
        <dbReference type="ARBA" id="ARBA00008766"/>
    </source>
</evidence>
<dbReference type="PANTHER" id="PTHR46112">
    <property type="entry name" value="AMINOPEPTIDASE"/>
    <property type="match status" value="1"/>
</dbReference>
<dbReference type="GO" id="GO:0046872">
    <property type="term" value="F:metal ion binding"/>
    <property type="evidence" value="ECO:0007669"/>
    <property type="project" value="UniProtKB-KW"/>
</dbReference>
<gene>
    <name evidence="7" type="ORF">GC093_31355</name>
</gene>
<keyword evidence="4" id="KW-0378">Hydrolase</keyword>
<evidence type="ECO:0000256" key="1">
    <source>
        <dbReference type="ARBA" id="ARBA00001936"/>
    </source>
</evidence>
<dbReference type="Pfam" id="PF00557">
    <property type="entry name" value="Peptidase_M24"/>
    <property type="match status" value="1"/>
</dbReference>
<feature type="domain" description="Creatinase N-terminal" evidence="6">
    <location>
        <begin position="5"/>
        <end position="130"/>
    </location>
</feature>
<dbReference type="PROSITE" id="PS00491">
    <property type="entry name" value="PROLINE_PEPTIDASE"/>
    <property type="match status" value="1"/>
</dbReference>
<dbReference type="CDD" id="cd01092">
    <property type="entry name" value="APP-like"/>
    <property type="match status" value="1"/>
</dbReference>
<dbReference type="AlphaFoldDB" id="A0A972GWP0"/>
<proteinExistence type="inferred from homology"/>